<evidence type="ECO:0000256" key="2">
    <source>
        <dbReference type="SAM" id="MobiDB-lite"/>
    </source>
</evidence>
<dbReference type="SUPFAM" id="SSF48371">
    <property type="entry name" value="ARM repeat"/>
    <property type="match status" value="1"/>
</dbReference>
<evidence type="ECO:0000313" key="4">
    <source>
        <dbReference type="Proteomes" id="UP001152747"/>
    </source>
</evidence>
<dbReference type="EMBL" id="CANHGI010000006">
    <property type="protein sequence ID" value="CAI5455826.1"/>
    <property type="molecule type" value="Genomic_DNA"/>
</dbReference>
<evidence type="ECO:0000256" key="1">
    <source>
        <dbReference type="ARBA" id="ARBA00022473"/>
    </source>
</evidence>
<dbReference type="InterPro" id="IPR000225">
    <property type="entry name" value="Armadillo"/>
</dbReference>
<keyword evidence="1" id="KW-0217">Developmental protein</keyword>
<keyword evidence="4" id="KW-1185">Reference proteome</keyword>
<feature type="compositionally biased region" description="Low complexity" evidence="2">
    <location>
        <begin position="729"/>
        <end position="769"/>
    </location>
</feature>
<dbReference type="PANTHER" id="PTHR45976">
    <property type="entry name" value="ARMADILLO SEGMENT POLARITY PROTEIN"/>
    <property type="match status" value="1"/>
</dbReference>
<dbReference type="GO" id="GO:0045296">
    <property type="term" value="F:cadherin binding"/>
    <property type="evidence" value="ECO:0007669"/>
    <property type="project" value="InterPro"/>
</dbReference>
<feature type="compositionally biased region" description="Polar residues" evidence="2">
    <location>
        <begin position="26"/>
        <end position="43"/>
    </location>
</feature>
<dbReference type="OrthoDB" id="195736at2759"/>
<dbReference type="AlphaFoldDB" id="A0A9P1J0G1"/>
<dbReference type="InterPro" id="IPR016024">
    <property type="entry name" value="ARM-type_fold"/>
</dbReference>
<reference evidence="3" key="1">
    <citation type="submission" date="2022-11" db="EMBL/GenBank/DDBJ databases">
        <authorList>
            <person name="Kikuchi T."/>
        </authorList>
    </citation>
    <scope>NUCLEOTIDE SEQUENCE</scope>
    <source>
        <strain evidence="3">PS1010</strain>
    </source>
</reference>
<comment type="caution">
    <text evidence="3">The sequence shown here is derived from an EMBL/GenBank/DDBJ whole genome shotgun (WGS) entry which is preliminary data.</text>
</comment>
<dbReference type="InterPro" id="IPR011989">
    <property type="entry name" value="ARM-like"/>
</dbReference>
<dbReference type="SMART" id="SM00185">
    <property type="entry name" value="ARM"/>
    <property type="match status" value="3"/>
</dbReference>
<feature type="compositionally biased region" description="Basic and acidic residues" evidence="2">
    <location>
        <begin position="1"/>
        <end position="13"/>
    </location>
</feature>
<sequence>MDLDNHMPLHNDSSEVCPCPDPPSDAYSNQAQGGPRQNISSGSQKIDMWRNRNFDSGFQTMNHSEAPSIISSLHPSSHISGMSSVADYEQLPSLSDHQKLKFDGISYGSTESQYGSAVRAIPELTNLMKDLDHAVVYKAVYIMQNIAKMDSDQMRRQKQTVITDVRVIIALRDVLRDKVEHMNIIRVALGTLFHICNRPEGLDLIAHAISMQPDFIQYLVQHITSVQFSCYKYALLTLHSILSDKHRGGPSLNLARQCDALKNVVGWLETEKSEKLLPVIVDLVRILCDKQNEQRTIFLKLGGSQKLLHIIQTCNYENLLWRCTQLLKTFSNFDANNLVLYGAREILSRMLAHESQRLIISTLETLRNISDVPSQYKEDAILKSLIMLLGIRHPTVMLYTVQILSNLVANNKHNKEFLVCNNTIEMLLRSLMEASAFMPGLSREAHIMEEFMESVICILRQLCVGHSFADKVQAVVFKDPVIFLEKLISMRPTILKQTLNLLLKLASHNALLLTFRDARAGMTCFIEQIVHIWKVSCNQISSQEQIEGVKVKDLIHMSVELLRILSRQQDILEQIIYFLRIPENNRIGDTHTLLPLFVLQKVNLDENTRKSAMLLLYNLMLHEQMATVLENNQAFINLMQQLQVCQTSPELASIADNILKMLFEKKERSMFAKYSATSSTMERNNSLMKDDSMEVGGNEMFDGAGEEWSQQPDPFAELYCGSNAEPSKPFNSPTYNSPTSSYPDYHAPPDYYYHQHHSSGQPSSSSTPQNRRHYYDQSHNYTDYRNPRF</sequence>
<feature type="region of interest" description="Disordered" evidence="2">
    <location>
        <begin position="1"/>
        <end position="43"/>
    </location>
</feature>
<name>A0A9P1J0G1_9PELO</name>
<accession>A0A9P1J0G1</accession>
<gene>
    <name evidence="3" type="ORF">CAMP_LOCUS18463</name>
</gene>
<dbReference type="Gene3D" id="1.25.10.10">
    <property type="entry name" value="Leucine-rich Repeat Variant"/>
    <property type="match status" value="1"/>
</dbReference>
<evidence type="ECO:0000313" key="3">
    <source>
        <dbReference type="EMBL" id="CAI5455826.1"/>
    </source>
</evidence>
<dbReference type="GO" id="GO:0007155">
    <property type="term" value="P:cell adhesion"/>
    <property type="evidence" value="ECO:0007669"/>
    <property type="project" value="InterPro"/>
</dbReference>
<dbReference type="InterPro" id="IPR013284">
    <property type="entry name" value="Beta-catenin"/>
</dbReference>
<organism evidence="3 4">
    <name type="scientific">Caenorhabditis angaria</name>
    <dbReference type="NCBI Taxonomy" id="860376"/>
    <lineage>
        <taxon>Eukaryota</taxon>
        <taxon>Metazoa</taxon>
        <taxon>Ecdysozoa</taxon>
        <taxon>Nematoda</taxon>
        <taxon>Chromadorea</taxon>
        <taxon>Rhabditida</taxon>
        <taxon>Rhabditina</taxon>
        <taxon>Rhabditomorpha</taxon>
        <taxon>Rhabditoidea</taxon>
        <taxon>Rhabditidae</taxon>
        <taxon>Peloderinae</taxon>
        <taxon>Caenorhabditis</taxon>
    </lineage>
</organism>
<feature type="region of interest" description="Disordered" evidence="2">
    <location>
        <begin position="729"/>
        <end position="789"/>
    </location>
</feature>
<proteinExistence type="predicted"/>
<dbReference type="Proteomes" id="UP001152747">
    <property type="component" value="Unassembled WGS sequence"/>
</dbReference>
<protein>
    <submittedName>
        <fullName evidence="3">Uncharacterized protein</fullName>
    </submittedName>
</protein>